<comment type="caution">
    <text evidence="2">The sequence shown here is derived from an EMBL/GenBank/DDBJ whole genome shotgun (WGS) entry which is preliminary data.</text>
</comment>
<keyword evidence="1" id="KW-1133">Transmembrane helix</keyword>
<feature type="transmembrane region" description="Helical" evidence="1">
    <location>
        <begin position="27"/>
        <end position="44"/>
    </location>
</feature>
<proteinExistence type="predicted"/>
<dbReference type="STRING" id="909613.UO65_5465"/>
<organism evidence="2 3">
    <name type="scientific">Actinokineospora spheciospongiae</name>
    <dbReference type="NCBI Taxonomy" id="909613"/>
    <lineage>
        <taxon>Bacteria</taxon>
        <taxon>Bacillati</taxon>
        <taxon>Actinomycetota</taxon>
        <taxon>Actinomycetes</taxon>
        <taxon>Pseudonocardiales</taxon>
        <taxon>Pseudonocardiaceae</taxon>
        <taxon>Actinokineospora</taxon>
    </lineage>
</organism>
<evidence type="ECO:0000256" key="1">
    <source>
        <dbReference type="SAM" id="Phobius"/>
    </source>
</evidence>
<dbReference type="Proteomes" id="UP000019277">
    <property type="component" value="Unassembled WGS sequence"/>
</dbReference>
<keyword evidence="1" id="KW-0472">Membrane</keyword>
<keyword evidence="3" id="KW-1185">Reference proteome</keyword>
<dbReference type="EMBL" id="AYXG01000212">
    <property type="protein sequence ID" value="EWC59249.1"/>
    <property type="molecule type" value="Genomic_DNA"/>
</dbReference>
<keyword evidence="1" id="KW-0812">Transmembrane</keyword>
<sequence>MATTGAGVAVVVGLLAALTPAQEVRRFSLGIALAVMMAVGITNLPNRG</sequence>
<name>W7IYY3_9PSEU</name>
<protein>
    <submittedName>
        <fullName evidence="2">Uncharacterized protein</fullName>
    </submittedName>
</protein>
<gene>
    <name evidence="2" type="ORF">UO65_5465</name>
</gene>
<reference evidence="2 3" key="1">
    <citation type="journal article" date="2014" name="Genome Announc.">
        <title>Draft Genome Sequence of the Antitrypanosomally Active Sponge-Associated Bacterium Actinokineospora sp. Strain EG49.</title>
        <authorList>
            <person name="Harjes J."/>
            <person name="Ryu T."/>
            <person name="Abdelmohsen U.R."/>
            <person name="Moitinho-Silva L."/>
            <person name="Horn H."/>
            <person name="Ravasi T."/>
            <person name="Hentschel U."/>
        </authorList>
    </citation>
    <scope>NUCLEOTIDE SEQUENCE [LARGE SCALE GENOMIC DNA]</scope>
    <source>
        <strain evidence="2 3">EG49</strain>
    </source>
</reference>
<accession>W7IYY3</accession>
<evidence type="ECO:0000313" key="3">
    <source>
        <dbReference type="Proteomes" id="UP000019277"/>
    </source>
</evidence>
<evidence type="ECO:0000313" key="2">
    <source>
        <dbReference type="EMBL" id="EWC59249.1"/>
    </source>
</evidence>
<dbReference type="AlphaFoldDB" id="W7IYY3"/>